<dbReference type="GO" id="GO:0005739">
    <property type="term" value="C:mitochondrion"/>
    <property type="evidence" value="ECO:0000318"/>
    <property type="project" value="GO_Central"/>
</dbReference>
<dbReference type="AlphaFoldDB" id="A0A7M7TG64"/>
<evidence type="ECO:0000256" key="14">
    <source>
        <dbReference type="ARBA" id="ARBA00052417"/>
    </source>
</evidence>
<dbReference type="PRINTS" id="PR00081">
    <property type="entry name" value="GDHRDH"/>
</dbReference>
<evidence type="ECO:0000256" key="18">
    <source>
        <dbReference type="ARBA" id="ARBA00082293"/>
    </source>
</evidence>
<evidence type="ECO:0000313" key="21">
    <source>
        <dbReference type="EnsemblMetazoa" id="XP_780014"/>
    </source>
</evidence>
<dbReference type="InterPro" id="IPR036291">
    <property type="entry name" value="NAD(P)-bd_dom_sf"/>
</dbReference>
<evidence type="ECO:0000256" key="12">
    <source>
        <dbReference type="ARBA" id="ARBA00051831"/>
    </source>
</evidence>
<evidence type="ECO:0000256" key="15">
    <source>
        <dbReference type="ARBA" id="ARBA00052668"/>
    </source>
</evidence>
<accession>A0A7M7TG64</accession>
<dbReference type="CDD" id="cd05371">
    <property type="entry name" value="HSD10-like_SDR_c"/>
    <property type="match status" value="1"/>
</dbReference>
<dbReference type="RefSeq" id="XP_780014.1">
    <property type="nucleotide sequence ID" value="XM_774921.5"/>
</dbReference>
<dbReference type="FunCoup" id="A0A7M7TG64">
    <property type="interactions" value="1066"/>
</dbReference>
<evidence type="ECO:0000256" key="7">
    <source>
        <dbReference type="ARBA" id="ARBA00050365"/>
    </source>
</evidence>
<evidence type="ECO:0000256" key="1">
    <source>
        <dbReference type="ARBA" id="ARBA00006484"/>
    </source>
</evidence>
<dbReference type="GO" id="GO:0006631">
    <property type="term" value="P:fatty acid metabolic process"/>
    <property type="evidence" value="ECO:0000318"/>
    <property type="project" value="GO_Central"/>
</dbReference>
<dbReference type="EnsemblMetazoa" id="XM_774921">
    <property type="protein sequence ID" value="XP_780014"/>
    <property type="gene ID" value="LOC579135"/>
</dbReference>
<dbReference type="SMR" id="A0A7M7TG64"/>
<evidence type="ECO:0000256" key="4">
    <source>
        <dbReference type="ARBA" id="ARBA00024072"/>
    </source>
</evidence>
<dbReference type="Proteomes" id="UP000007110">
    <property type="component" value="Unassembled WGS sequence"/>
</dbReference>
<dbReference type="PROSITE" id="PS00061">
    <property type="entry name" value="ADH_SHORT"/>
    <property type="match status" value="1"/>
</dbReference>
<evidence type="ECO:0000256" key="17">
    <source>
        <dbReference type="ARBA" id="ARBA00079624"/>
    </source>
</evidence>
<evidence type="ECO:0000256" key="5">
    <source>
        <dbReference type="ARBA" id="ARBA00049381"/>
    </source>
</evidence>
<dbReference type="CTD" id="3028"/>
<dbReference type="InterPro" id="IPR020904">
    <property type="entry name" value="Sc_DH/Rdtase_CS"/>
</dbReference>
<evidence type="ECO:0000256" key="6">
    <source>
        <dbReference type="ARBA" id="ARBA00050141"/>
    </source>
</evidence>
<dbReference type="GeneID" id="579135"/>
<comment type="catalytic activity">
    <reaction evidence="5">
        <text>17beta-estradiol + NAD(+) = estrone + NADH + H(+)</text>
        <dbReference type="Rhea" id="RHEA:24612"/>
        <dbReference type="ChEBI" id="CHEBI:15378"/>
        <dbReference type="ChEBI" id="CHEBI:16469"/>
        <dbReference type="ChEBI" id="CHEBI:17263"/>
        <dbReference type="ChEBI" id="CHEBI:57540"/>
        <dbReference type="ChEBI" id="CHEBI:57945"/>
        <dbReference type="EC" id="1.1.1.62"/>
    </reaction>
    <physiologicalReaction direction="left-to-right" evidence="5">
        <dbReference type="Rhea" id="RHEA:24613"/>
    </physiologicalReaction>
</comment>
<comment type="catalytic activity">
    <reaction evidence="14">
        <text>cortisone + NAD(+) = 17alpha-hydroxypregn-4-en-3,11,20-trione-21-al + NADH + H(+)</text>
        <dbReference type="Rhea" id="RHEA:42016"/>
        <dbReference type="ChEBI" id="CHEBI:15378"/>
        <dbReference type="ChEBI" id="CHEBI:16962"/>
        <dbReference type="ChEBI" id="CHEBI:57540"/>
        <dbReference type="ChEBI" id="CHEBI:57945"/>
        <dbReference type="ChEBI" id="CHEBI:78596"/>
    </reaction>
    <physiologicalReaction direction="left-to-right" evidence="14">
        <dbReference type="Rhea" id="RHEA:42017"/>
    </physiologicalReaction>
</comment>
<name>A0A7M7TG64_STRPU</name>
<evidence type="ECO:0000256" key="16">
    <source>
        <dbReference type="ARBA" id="ARBA00072938"/>
    </source>
</evidence>
<dbReference type="GO" id="GO:0004303">
    <property type="term" value="F:estradiol 17-beta-dehydrogenase [NAD(P)+] activity"/>
    <property type="evidence" value="ECO:0000318"/>
    <property type="project" value="GO_Central"/>
</dbReference>
<dbReference type="SUPFAM" id="SSF51735">
    <property type="entry name" value="NAD(P)-binding Rossmann-fold domains"/>
    <property type="match status" value="1"/>
</dbReference>
<evidence type="ECO:0000256" key="8">
    <source>
        <dbReference type="ARBA" id="ARBA00050435"/>
    </source>
</evidence>
<comment type="similarity">
    <text evidence="1 20">Belongs to the short-chain dehydrogenases/reductases (SDR) family.</text>
</comment>
<dbReference type="Gene3D" id="3.40.50.720">
    <property type="entry name" value="NAD(P)-binding Rossmann-like Domain"/>
    <property type="match status" value="1"/>
</dbReference>
<evidence type="ECO:0000256" key="11">
    <source>
        <dbReference type="ARBA" id="ARBA00051637"/>
    </source>
</evidence>
<evidence type="ECO:0000313" key="22">
    <source>
        <dbReference type="Proteomes" id="UP000007110"/>
    </source>
</evidence>
<organism evidence="21 22">
    <name type="scientific">Strongylocentrotus purpuratus</name>
    <name type="common">Purple sea urchin</name>
    <dbReference type="NCBI Taxonomy" id="7668"/>
    <lineage>
        <taxon>Eukaryota</taxon>
        <taxon>Metazoa</taxon>
        <taxon>Echinodermata</taxon>
        <taxon>Eleutherozoa</taxon>
        <taxon>Echinozoa</taxon>
        <taxon>Echinoidea</taxon>
        <taxon>Euechinoidea</taxon>
        <taxon>Echinacea</taxon>
        <taxon>Camarodonta</taxon>
        <taxon>Echinidea</taxon>
        <taxon>Strongylocentrotidae</taxon>
        <taxon>Strongylocentrotus</taxon>
    </lineage>
</organism>
<evidence type="ECO:0000256" key="10">
    <source>
        <dbReference type="ARBA" id="ARBA00051004"/>
    </source>
</evidence>
<comment type="catalytic activity">
    <reaction evidence="15">
        <text>11-dehydrocorticosterone + NAD(+) = pregn-4-ene-3,11,20,21-tetraone + NADH + H(+)</text>
        <dbReference type="Rhea" id="RHEA:42020"/>
        <dbReference type="ChEBI" id="CHEBI:15378"/>
        <dbReference type="ChEBI" id="CHEBI:57540"/>
        <dbReference type="ChEBI" id="CHEBI:57945"/>
        <dbReference type="ChEBI" id="CHEBI:78600"/>
        <dbReference type="ChEBI" id="CHEBI:78601"/>
    </reaction>
    <physiologicalReaction direction="left-to-right" evidence="15">
        <dbReference type="Rhea" id="RHEA:42021"/>
    </physiologicalReaction>
</comment>
<evidence type="ECO:0000256" key="2">
    <source>
        <dbReference type="ARBA" id="ARBA00023002"/>
    </source>
</evidence>
<dbReference type="GO" id="GO:0008210">
    <property type="term" value="P:estrogen metabolic process"/>
    <property type="evidence" value="ECO:0000318"/>
    <property type="project" value="GO_Central"/>
</dbReference>
<dbReference type="GO" id="GO:0003857">
    <property type="term" value="F:(3S)-3-hydroxyacyl-CoA dehydrogenase (NAD+) activity"/>
    <property type="evidence" value="ECO:0007669"/>
    <property type="project" value="UniProtKB-EC"/>
</dbReference>
<dbReference type="KEGG" id="spu:579135"/>
<comment type="catalytic activity">
    <reaction evidence="10">
        <text>(3S)-3-hydroxybutanoyl-CoA + NAD(+) = acetoacetyl-CoA + NADH + H(+)</text>
        <dbReference type="Rhea" id="RHEA:30799"/>
        <dbReference type="ChEBI" id="CHEBI:15378"/>
        <dbReference type="ChEBI" id="CHEBI:57286"/>
        <dbReference type="ChEBI" id="CHEBI:57316"/>
        <dbReference type="ChEBI" id="CHEBI:57540"/>
        <dbReference type="ChEBI" id="CHEBI:57945"/>
    </reaction>
    <physiologicalReaction direction="left-to-right" evidence="10">
        <dbReference type="Rhea" id="RHEA:30800"/>
    </physiologicalReaction>
    <physiologicalReaction direction="right-to-left" evidence="10">
        <dbReference type="Rhea" id="RHEA:30801"/>
    </physiologicalReaction>
</comment>
<dbReference type="PANTHER" id="PTHR43658:SF8">
    <property type="entry name" value="17-BETA-HYDROXYSTEROID DEHYDROGENASE 14-RELATED"/>
    <property type="match status" value="1"/>
</dbReference>
<dbReference type="InParanoid" id="A0A7M7TG64"/>
<evidence type="ECO:0000256" key="3">
    <source>
        <dbReference type="ARBA" id="ARBA00024071"/>
    </source>
</evidence>
<protein>
    <recommendedName>
        <fullName evidence="16">3-hydroxyacyl-CoA dehydrogenase type-2</fullName>
        <ecNumber evidence="3">1.1.1.53</ecNumber>
        <ecNumber evidence="4">1.1.1.62</ecNumber>
    </recommendedName>
    <alternativeName>
        <fullName evidence="18">3-hydroxyacyl-CoA dehydrogenase type II</fullName>
    </alternativeName>
    <alternativeName>
        <fullName evidence="19">Mitochondrial ribonuclease P protein 2</fullName>
    </alternativeName>
    <alternativeName>
        <fullName evidence="17">Type II HADH</fullName>
    </alternativeName>
</protein>
<keyword evidence="22" id="KW-1185">Reference proteome</keyword>
<evidence type="ECO:0000256" key="9">
    <source>
        <dbReference type="ARBA" id="ARBA00050927"/>
    </source>
</evidence>
<dbReference type="PRINTS" id="PR00080">
    <property type="entry name" value="SDRFAMILY"/>
</dbReference>
<dbReference type="InterPro" id="IPR002347">
    <property type="entry name" value="SDR_fam"/>
</dbReference>
<keyword evidence="2" id="KW-0560">Oxidoreductase</keyword>
<dbReference type="FunFam" id="3.40.50.720:FF:000215">
    <property type="entry name" value="3-hydroxyacyl-CoA dehydrogenase type-2"/>
    <property type="match status" value="1"/>
</dbReference>
<evidence type="ECO:0000256" key="19">
    <source>
        <dbReference type="ARBA" id="ARBA00082399"/>
    </source>
</evidence>
<comment type="catalytic activity">
    <reaction evidence="7">
        <text>5alpha-androstane-3alpha,17beta-diol + NAD(+) = 17beta-hydroxy-5alpha-androstan-3-one + NADH + H(+)</text>
        <dbReference type="Rhea" id="RHEA:42004"/>
        <dbReference type="ChEBI" id="CHEBI:15378"/>
        <dbReference type="ChEBI" id="CHEBI:16330"/>
        <dbReference type="ChEBI" id="CHEBI:36713"/>
        <dbReference type="ChEBI" id="CHEBI:57540"/>
        <dbReference type="ChEBI" id="CHEBI:57945"/>
        <dbReference type="EC" id="1.1.1.53"/>
    </reaction>
    <physiologicalReaction direction="right-to-left" evidence="7">
        <dbReference type="Rhea" id="RHEA:42006"/>
    </physiologicalReaction>
</comment>
<dbReference type="GO" id="GO:0047044">
    <property type="term" value="F:androstan-3-alpha,17-beta-diol dehydrogenase (NAD+) activity"/>
    <property type="evidence" value="ECO:0007669"/>
    <property type="project" value="UniProtKB-EC"/>
</dbReference>
<dbReference type="OMA" id="RHIFEND"/>
<comment type="catalytic activity">
    <reaction evidence="6">
        <text>a (3S)-3-hydroxyacyl-CoA + NAD(+) = a 3-oxoacyl-CoA + NADH + H(+)</text>
        <dbReference type="Rhea" id="RHEA:22432"/>
        <dbReference type="ChEBI" id="CHEBI:15378"/>
        <dbReference type="ChEBI" id="CHEBI:57318"/>
        <dbReference type="ChEBI" id="CHEBI:57540"/>
        <dbReference type="ChEBI" id="CHEBI:57945"/>
        <dbReference type="ChEBI" id="CHEBI:90726"/>
        <dbReference type="EC" id="1.1.1.35"/>
    </reaction>
    <physiologicalReaction direction="left-to-right" evidence="6">
        <dbReference type="Rhea" id="RHEA:22433"/>
    </physiologicalReaction>
    <physiologicalReaction direction="right-to-left" evidence="6">
        <dbReference type="Rhea" id="RHEA:22434"/>
    </physiologicalReaction>
</comment>
<dbReference type="PANTHER" id="PTHR43658">
    <property type="entry name" value="SHORT-CHAIN DEHYDROGENASE/REDUCTASE"/>
    <property type="match status" value="1"/>
</dbReference>
<proteinExistence type="inferred from homology"/>
<comment type="catalytic activity">
    <reaction evidence="13">
        <text>5alpha-pregnan-20beta-ol-3-one + NAD(+) = 5alpha-pregnane-3,20-dione + NADH + H(+)</text>
        <dbReference type="Rhea" id="RHEA:42008"/>
        <dbReference type="ChEBI" id="CHEBI:15378"/>
        <dbReference type="ChEBI" id="CHEBI:28952"/>
        <dbReference type="ChEBI" id="CHEBI:57540"/>
        <dbReference type="ChEBI" id="CHEBI:57945"/>
        <dbReference type="ChEBI" id="CHEBI:78594"/>
    </reaction>
    <physiologicalReaction direction="left-to-right" evidence="13">
        <dbReference type="Rhea" id="RHEA:42009"/>
    </physiologicalReaction>
</comment>
<comment type="catalytic activity">
    <reaction evidence="9">
        <text>cortisol + NAD(+) = 11beta,17alpha-dihydroxypregn-4-ene-3,20,21-trione + NADH + H(+)</text>
        <dbReference type="Rhea" id="RHEA:42012"/>
        <dbReference type="ChEBI" id="CHEBI:15378"/>
        <dbReference type="ChEBI" id="CHEBI:17650"/>
        <dbReference type="ChEBI" id="CHEBI:57540"/>
        <dbReference type="ChEBI" id="CHEBI:57945"/>
        <dbReference type="ChEBI" id="CHEBI:78595"/>
    </reaction>
    <physiologicalReaction direction="left-to-right" evidence="9">
        <dbReference type="Rhea" id="RHEA:42013"/>
    </physiologicalReaction>
</comment>
<dbReference type="EC" id="1.1.1.53" evidence="3"/>
<comment type="catalytic activity">
    <reaction evidence="8">
        <text>17beta-hydroxy-5alpha-androstan-3-one + NAD(+) = 5alpha-androstan-3,17-dione + NADH + H(+)</text>
        <dbReference type="Rhea" id="RHEA:41992"/>
        <dbReference type="ChEBI" id="CHEBI:15378"/>
        <dbReference type="ChEBI" id="CHEBI:15994"/>
        <dbReference type="ChEBI" id="CHEBI:16330"/>
        <dbReference type="ChEBI" id="CHEBI:57540"/>
        <dbReference type="ChEBI" id="CHEBI:57945"/>
    </reaction>
    <physiologicalReaction direction="left-to-right" evidence="8">
        <dbReference type="Rhea" id="RHEA:41993"/>
    </physiologicalReaction>
</comment>
<evidence type="ECO:0000256" key="13">
    <source>
        <dbReference type="ARBA" id="ARBA00052095"/>
    </source>
</evidence>
<reference evidence="22" key="1">
    <citation type="submission" date="2015-02" db="EMBL/GenBank/DDBJ databases">
        <title>Genome sequencing for Strongylocentrotus purpuratus.</title>
        <authorList>
            <person name="Murali S."/>
            <person name="Liu Y."/>
            <person name="Vee V."/>
            <person name="English A."/>
            <person name="Wang M."/>
            <person name="Skinner E."/>
            <person name="Han Y."/>
            <person name="Muzny D.M."/>
            <person name="Worley K.C."/>
            <person name="Gibbs R.A."/>
        </authorList>
    </citation>
    <scope>NUCLEOTIDE SEQUENCE</scope>
</reference>
<dbReference type="EC" id="1.1.1.62" evidence="4"/>
<dbReference type="OrthoDB" id="1274115at2759"/>
<evidence type="ECO:0000256" key="20">
    <source>
        <dbReference type="RuleBase" id="RU000363"/>
    </source>
</evidence>
<dbReference type="GO" id="GO:0008209">
    <property type="term" value="P:androgen metabolic process"/>
    <property type="evidence" value="ECO:0000318"/>
    <property type="project" value="GO_Central"/>
</dbReference>
<reference evidence="21" key="2">
    <citation type="submission" date="2021-01" db="UniProtKB">
        <authorList>
            <consortium name="EnsemblMetazoa"/>
        </authorList>
    </citation>
    <scope>IDENTIFICATION</scope>
</reference>
<comment type="catalytic activity">
    <reaction evidence="12">
        <text>ursodeoxycholate + NAD(+) = 7-oxolithocholate + NADH + H(+)</text>
        <dbReference type="Rhea" id="RHEA:42028"/>
        <dbReference type="ChEBI" id="CHEBI:15378"/>
        <dbReference type="ChEBI" id="CHEBI:57540"/>
        <dbReference type="ChEBI" id="CHEBI:57945"/>
        <dbReference type="ChEBI" id="CHEBI:78604"/>
        <dbReference type="ChEBI" id="CHEBI:78605"/>
    </reaction>
    <physiologicalReaction direction="left-to-right" evidence="12">
        <dbReference type="Rhea" id="RHEA:42029"/>
    </physiologicalReaction>
</comment>
<sequence>MSSVKSVKGLVGLVTGGASGLGKATVERFVRNGARMVIVDLPNSPGEEVAKSLGEDCKFSPGDVTSADDVTRAIDVAKDSFGRLDVAVSCAGIGVAVKTYNFNKDRPHPLEEFQRVLMVNTAGTFNLARLAAGAMGKNEPNVDGERGIIINTASVAAFDGQMGQAAYSASKGAIVGMTLPIARDLASQGIRVCTIAPGLFDTPLLAGLPEKVRTFLARSIPFPSRLAHPDEYAHMVESIVQNPILNGEVIRLDGALRMQP</sequence>
<dbReference type="Pfam" id="PF00106">
    <property type="entry name" value="adh_short"/>
    <property type="match status" value="1"/>
</dbReference>
<comment type="catalytic activity">
    <reaction evidence="11">
        <text>3beta,7beta-dihydroxy-5beta-cholan-24-oate + NAD(+) = 3beta-hydroxy-7-oxo-5beta-cholan-24-oate + NADH + H(+)</text>
        <dbReference type="Rhea" id="RHEA:42024"/>
        <dbReference type="ChEBI" id="CHEBI:15378"/>
        <dbReference type="ChEBI" id="CHEBI:57540"/>
        <dbReference type="ChEBI" id="CHEBI:57945"/>
        <dbReference type="ChEBI" id="CHEBI:78602"/>
        <dbReference type="ChEBI" id="CHEBI:78603"/>
    </reaction>
    <physiologicalReaction direction="left-to-right" evidence="11">
        <dbReference type="Rhea" id="RHEA:42025"/>
    </physiologicalReaction>
</comment>